<gene>
    <name evidence="1" type="ORF">ONE63_008171</name>
</gene>
<evidence type="ECO:0000313" key="2">
    <source>
        <dbReference type="Proteomes" id="UP001075354"/>
    </source>
</evidence>
<dbReference type="Proteomes" id="UP001075354">
    <property type="component" value="Chromosome 6"/>
</dbReference>
<dbReference type="AlphaFoldDB" id="A0AAV7XKC0"/>
<protein>
    <submittedName>
        <fullName evidence="1">Uncharacterized protein</fullName>
    </submittedName>
</protein>
<sequence>MLVDVSSSVDGGCTLIHYKLWWLLALDPLSWSTAGVIAPYCKAHVKPQVHPGGHGVDRAGGTARPRAWRCVALRGAVRRTEAVGGRGGLSGPWRPWSAP</sequence>
<evidence type="ECO:0000313" key="1">
    <source>
        <dbReference type="EMBL" id="KAJ1526585.1"/>
    </source>
</evidence>
<dbReference type="EMBL" id="JAPTSV010000006">
    <property type="protein sequence ID" value="KAJ1526585.1"/>
    <property type="molecule type" value="Genomic_DNA"/>
</dbReference>
<accession>A0AAV7XKC0</accession>
<keyword evidence="2" id="KW-1185">Reference proteome</keyword>
<proteinExistence type="predicted"/>
<organism evidence="1 2">
    <name type="scientific">Megalurothrips usitatus</name>
    <name type="common">bean blossom thrips</name>
    <dbReference type="NCBI Taxonomy" id="439358"/>
    <lineage>
        <taxon>Eukaryota</taxon>
        <taxon>Metazoa</taxon>
        <taxon>Ecdysozoa</taxon>
        <taxon>Arthropoda</taxon>
        <taxon>Hexapoda</taxon>
        <taxon>Insecta</taxon>
        <taxon>Pterygota</taxon>
        <taxon>Neoptera</taxon>
        <taxon>Paraneoptera</taxon>
        <taxon>Thysanoptera</taxon>
        <taxon>Terebrantia</taxon>
        <taxon>Thripoidea</taxon>
        <taxon>Thripidae</taxon>
        <taxon>Megalurothrips</taxon>
    </lineage>
</organism>
<name>A0AAV7XKC0_9NEOP</name>
<reference evidence="1" key="1">
    <citation type="submission" date="2022-12" db="EMBL/GenBank/DDBJ databases">
        <title>Chromosome-level genome assembly of the bean flower thrips Megalurothrips usitatus.</title>
        <authorList>
            <person name="Ma L."/>
            <person name="Liu Q."/>
            <person name="Li H."/>
            <person name="Cai W."/>
        </authorList>
    </citation>
    <scope>NUCLEOTIDE SEQUENCE</scope>
    <source>
        <strain evidence="1">Cailab_2022a</strain>
    </source>
</reference>
<comment type="caution">
    <text evidence="1">The sequence shown here is derived from an EMBL/GenBank/DDBJ whole genome shotgun (WGS) entry which is preliminary data.</text>
</comment>